<feature type="region of interest" description="Disordered" evidence="1">
    <location>
        <begin position="230"/>
        <end position="259"/>
    </location>
</feature>
<reference evidence="3" key="1">
    <citation type="submission" date="2022-11" db="EMBL/GenBank/DDBJ databases">
        <title>Centuries of genome instability and evolution in soft-shell clam transmissible cancer (bioRxiv).</title>
        <authorList>
            <person name="Hart S.F.M."/>
            <person name="Yonemitsu M.A."/>
            <person name="Giersch R.M."/>
            <person name="Beal B.F."/>
            <person name="Arriagada G."/>
            <person name="Davis B.W."/>
            <person name="Ostrander E.A."/>
            <person name="Goff S.P."/>
            <person name="Metzger M.J."/>
        </authorList>
    </citation>
    <scope>NUCLEOTIDE SEQUENCE</scope>
    <source>
        <strain evidence="3">MELC-2E11</strain>
        <tissue evidence="3">Siphon/mantle</tissue>
    </source>
</reference>
<feature type="compositionally biased region" description="Polar residues" evidence="1">
    <location>
        <begin position="527"/>
        <end position="536"/>
    </location>
</feature>
<gene>
    <name evidence="3" type="ORF">MAR_036167</name>
</gene>
<proteinExistence type="predicted"/>
<dbReference type="Pfam" id="PF22945">
    <property type="entry name" value="LEM-3_GIY-YIG"/>
    <property type="match status" value="1"/>
</dbReference>
<protein>
    <submittedName>
        <fullName evidence="3">ANKL1-like protein</fullName>
    </submittedName>
</protein>
<dbReference type="InterPro" id="IPR011015">
    <property type="entry name" value="LEM/LEM-like_dom_sf"/>
</dbReference>
<evidence type="ECO:0000313" key="3">
    <source>
        <dbReference type="EMBL" id="WAR11091.1"/>
    </source>
</evidence>
<dbReference type="CDD" id="cd12934">
    <property type="entry name" value="LEM"/>
    <property type="match status" value="1"/>
</dbReference>
<feature type="region of interest" description="Disordered" evidence="1">
    <location>
        <begin position="283"/>
        <end position="335"/>
    </location>
</feature>
<feature type="compositionally biased region" description="Polar residues" evidence="1">
    <location>
        <begin position="300"/>
        <end position="319"/>
    </location>
</feature>
<sequence>MVKVASGDIFKYTGRVSNCSGPLQHQKTRSKTSIPLPLNKSPDSLKFSNSILGGESPDPLPPRACCTNPPYPLCVKTMKSVASSQLLGAIPLIPIQWSDRTGYFWDNFQEGLSASELAYSYGHEETAQTIEYYVKQIIDTDEPTITPKYSIKRLSVESAKSDNSEEESSPSLYDTQVLQDYLRDFTHRRNSSVYKRHLQRQVDQYFGVGQGTHLMDVTSPDHPYIERKSIPEMTEEPSSTDSSLKLHLSASDNEPSTDCDSFVTCDGEDVETVLQKTEDISLNKSFDESDDESYDDYSSHCPNTVIKNPTYDSQNTTPRNTDRSVQERRSDGADRSKKYCRRELLQVPDSQDLLTDGDKCEYCSAVATHRSHEGSLCDTCYKLAQELDQLMCSGDCGDLPDLMTSVFNHESTISNSEAGLSRKQGEKTPAYRFAEKVFERDKNKSDRNCARQSSQSGKLSRVFEEDEWNVDKYERKQKQESAQNHGERAQNHGQSYYNSAGRCVSQDSLPDHSQRSSTKNNHHLSPKKSSYTSRLLNDNHKPERIPNTQENKAVPKMKKSTLINTNDRRSEIQTSKDSVNDLYSKMNRLSIDLQSGDGMFGQSTLTHVTELDDFSDSILTNDESFFDRNIDSRNMQISKKEFHASDISSLSEDTVVGENGKISRLRPSEDVVQSRFHPSDISSLSTETAKSSDTLSIKDLGFLDDYSPPANLNDREFLTEVDMNDNDRRSKKAVGNNQKLSPNMDELWSQVRACKHAKQQVKDKNNVLDIAFYGRESASTACGSVNSNASTVDYIYTDKENGITLIERHLPSLCGSQGSRKSLDSVASGMTVGSDARLPGHVPTSARGSFDSQATEVYSWRDNAMIILSDDSCAASQESDEQPISQELLSLDNEAVRSRLCSHGDDPGPVTITTRQQYLRRLSQIEKDPDKKVLTKRKPEYSAELRQALSGLQDMTGLRDLEERTFTAFQNPDPARRWREGTLKSSFNYLLLDPRITQNLPNRACNMDELDVFRTFISATVYIGKGKRARPYSHLYEAIKQQKKQTNKVNEKVTRILDIWGSGQGVVSLHCYQSVIPVEAYTREAAMLSQLYLYSLDHLTNKKRGDYYGVSATYSMKMRRTLGVYLLKKALQIFLAEGERQISPVDILKPIT</sequence>
<dbReference type="CDD" id="cd10454">
    <property type="entry name" value="GIY-YIG_COG3680_Meta"/>
    <property type="match status" value="1"/>
</dbReference>
<feature type="compositionally biased region" description="Polar residues" evidence="1">
    <location>
        <begin position="250"/>
        <end position="259"/>
    </location>
</feature>
<dbReference type="EMBL" id="CP111018">
    <property type="protein sequence ID" value="WAR11091.1"/>
    <property type="molecule type" value="Genomic_DNA"/>
</dbReference>
<dbReference type="PANTHER" id="PTHR46427">
    <property type="entry name" value="ANKYRIN REPEAT AND LEM DOMAIN-CONTAINING PROTEIN 1"/>
    <property type="match status" value="1"/>
</dbReference>
<dbReference type="Gene3D" id="1.10.720.40">
    <property type="match status" value="1"/>
</dbReference>
<evidence type="ECO:0000313" key="4">
    <source>
        <dbReference type="Proteomes" id="UP001164746"/>
    </source>
</evidence>
<accession>A0ABY7EQT1</accession>
<dbReference type="PANTHER" id="PTHR46427:SF1">
    <property type="entry name" value="ANKYRIN REPEAT AND LEM DOMAIN-CONTAINING PROTEIN 1"/>
    <property type="match status" value="1"/>
</dbReference>
<feature type="compositionally biased region" description="Basic and acidic residues" evidence="1">
    <location>
        <begin position="320"/>
        <end position="335"/>
    </location>
</feature>
<dbReference type="PROSITE" id="PS50954">
    <property type="entry name" value="LEM"/>
    <property type="match status" value="1"/>
</dbReference>
<feature type="region of interest" description="Disordered" evidence="1">
    <location>
        <begin position="476"/>
        <end position="576"/>
    </location>
</feature>
<evidence type="ECO:0000256" key="1">
    <source>
        <dbReference type="SAM" id="MobiDB-lite"/>
    </source>
</evidence>
<evidence type="ECO:0000259" key="2">
    <source>
        <dbReference type="PROSITE" id="PS50954"/>
    </source>
</evidence>
<dbReference type="InterPro" id="IPR034998">
    <property type="entry name" value="ANKLE1"/>
</dbReference>
<feature type="compositionally biased region" description="Basic and acidic residues" evidence="1">
    <location>
        <begin position="476"/>
        <end position="490"/>
    </location>
</feature>
<dbReference type="InterPro" id="IPR003887">
    <property type="entry name" value="LEM_dom"/>
</dbReference>
<organism evidence="3 4">
    <name type="scientific">Mya arenaria</name>
    <name type="common">Soft-shell clam</name>
    <dbReference type="NCBI Taxonomy" id="6604"/>
    <lineage>
        <taxon>Eukaryota</taxon>
        <taxon>Metazoa</taxon>
        <taxon>Spiralia</taxon>
        <taxon>Lophotrochozoa</taxon>
        <taxon>Mollusca</taxon>
        <taxon>Bivalvia</taxon>
        <taxon>Autobranchia</taxon>
        <taxon>Heteroconchia</taxon>
        <taxon>Euheterodonta</taxon>
        <taxon>Imparidentia</taxon>
        <taxon>Neoheterodontei</taxon>
        <taxon>Myida</taxon>
        <taxon>Myoidea</taxon>
        <taxon>Myidae</taxon>
        <taxon>Mya</taxon>
    </lineage>
</organism>
<feature type="domain" description="LEM" evidence="2">
    <location>
        <begin position="885"/>
        <end position="929"/>
    </location>
</feature>
<dbReference type="SUPFAM" id="SSF63451">
    <property type="entry name" value="LEM domain"/>
    <property type="match status" value="1"/>
</dbReference>
<keyword evidence="4" id="KW-1185">Reference proteome</keyword>
<name>A0ABY7EQT1_MYAAR</name>
<dbReference type="Proteomes" id="UP001164746">
    <property type="component" value="Chromosome 7"/>
</dbReference>